<dbReference type="Proteomes" id="UP000276133">
    <property type="component" value="Unassembled WGS sequence"/>
</dbReference>
<dbReference type="AlphaFoldDB" id="A0A3M7RWB3"/>
<evidence type="ECO:0000313" key="1">
    <source>
        <dbReference type="EMBL" id="RNA27597.1"/>
    </source>
</evidence>
<name>A0A3M7RWB3_BRAPC</name>
<reference evidence="1 2" key="1">
    <citation type="journal article" date="2018" name="Sci. Rep.">
        <title>Genomic signatures of local adaptation to the degree of environmental predictability in rotifers.</title>
        <authorList>
            <person name="Franch-Gras L."/>
            <person name="Hahn C."/>
            <person name="Garcia-Roger E.M."/>
            <person name="Carmona M.J."/>
            <person name="Serra M."/>
            <person name="Gomez A."/>
        </authorList>
    </citation>
    <scope>NUCLEOTIDE SEQUENCE [LARGE SCALE GENOMIC DNA]</scope>
    <source>
        <strain evidence="1">HYR1</strain>
    </source>
</reference>
<organism evidence="1 2">
    <name type="scientific">Brachionus plicatilis</name>
    <name type="common">Marine rotifer</name>
    <name type="synonym">Brachionus muelleri</name>
    <dbReference type="NCBI Taxonomy" id="10195"/>
    <lineage>
        <taxon>Eukaryota</taxon>
        <taxon>Metazoa</taxon>
        <taxon>Spiralia</taxon>
        <taxon>Gnathifera</taxon>
        <taxon>Rotifera</taxon>
        <taxon>Eurotatoria</taxon>
        <taxon>Monogononta</taxon>
        <taxon>Pseudotrocha</taxon>
        <taxon>Ploima</taxon>
        <taxon>Brachionidae</taxon>
        <taxon>Brachionus</taxon>
    </lineage>
</organism>
<dbReference type="EMBL" id="REGN01002523">
    <property type="protein sequence ID" value="RNA27597.1"/>
    <property type="molecule type" value="Genomic_DNA"/>
</dbReference>
<protein>
    <submittedName>
        <fullName evidence="1">Uncharacterized protein</fullName>
    </submittedName>
</protein>
<accession>A0A3M7RWB3</accession>
<proteinExistence type="predicted"/>
<evidence type="ECO:0000313" key="2">
    <source>
        <dbReference type="Proteomes" id="UP000276133"/>
    </source>
</evidence>
<gene>
    <name evidence="1" type="ORF">BpHYR1_023855</name>
</gene>
<comment type="caution">
    <text evidence="1">The sequence shown here is derived from an EMBL/GenBank/DDBJ whole genome shotgun (WGS) entry which is preliminary data.</text>
</comment>
<keyword evidence="2" id="KW-1185">Reference proteome</keyword>
<sequence length="94" mass="10690">MSSLLHKLPISPFFFFSTNCSYVYYCGMPGSRTGCYSPSSVSCGTPDPTLWGKVAVRSRLPKVYCIRPRGHQIYFKKKLLFFKFGDHGVLFFTS</sequence>